<reference evidence="1" key="1">
    <citation type="submission" date="2022-04" db="EMBL/GenBank/DDBJ databases">
        <title>Jade perch genome.</title>
        <authorList>
            <person name="Chao B."/>
        </authorList>
    </citation>
    <scope>NUCLEOTIDE SEQUENCE</scope>
    <source>
        <strain evidence="1">CB-2022</strain>
    </source>
</reference>
<keyword evidence="2" id="KW-1185">Reference proteome</keyword>
<organism evidence="1 2">
    <name type="scientific">Scortum barcoo</name>
    <name type="common">barcoo grunter</name>
    <dbReference type="NCBI Taxonomy" id="214431"/>
    <lineage>
        <taxon>Eukaryota</taxon>
        <taxon>Metazoa</taxon>
        <taxon>Chordata</taxon>
        <taxon>Craniata</taxon>
        <taxon>Vertebrata</taxon>
        <taxon>Euteleostomi</taxon>
        <taxon>Actinopterygii</taxon>
        <taxon>Neopterygii</taxon>
        <taxon>Teleostei</taxon>
        <taxon>Neoteleostei</taxon>
        <taxon>Acanthomorphata</taxon>
        <taxon>Eupercaria</taxon>
        <taxon>Centrarchiformes</taxon>
        <taxon>Terapontoidei</taxon>
        <taxon>Terapontidae</taxon>
        <taxon>Scortum</taxon>
    </lineage>
</organism>
<sequence length="91" mass="9863">SDPAPSLATAAVAAPVDPPSPAQCLTADTEETLVPEDGILRGRLKLIIHVCLQIRCLVPILLSMTMMLEMPSQFDNTSIMSPNKHLEPRSR</sequence>
<name>A0ACB8V8Q2_9TELE</name>
<gene>
    <name evidence="1" type="ORF">L3Q82_020830</name>
</gene>
<evidence type="ECO:0000313" key="2">
    <source>
        <dbReference type="Proteomes" id="UP000831701"/>
    </source>
</evidence>
<dbReference type="Proteomes" id="UP000831701">
    <property type="component" value="Chromosome 24"/>
</dbReference>
<evidence type="ECO:0000313" key="1">
    <source>
        <dbReference type="EMBL" id="KAI3352007.1"/>
    </source>
</evidence>
<protein>
    <submittedName>
        <fullName evidence="1">Uncharacterized protein</fullName>
    </submittedName>
</protein>
<accession>A0ACB8V8Q2</accession>
<dbReference type="EMBL" id="CM041554">
    <property type="protein sequence ID" value="KAI3352007.1"/>
    <property type="molecule type" value="Genomic_DNA"/>
</dbReference>
<feature type="non-terminal residue" evidence="1">
    <location>
        <position position="1"/>
    </location>
</feature>
<feature type="non-terminal residue" evidence="1">
    <location>
        <position position="91"/>
    </location>
</feature>
<proteinExistence type="predicted"/>
<comment type="caution">
    <text evidence="1">The sequence shown here is derived from an EMBL/GenBank/DDBJ whole genome shotgun (WGS) entry which is preliminary data.</text>
</comment>